<evidence type="ECO:0000256" key="1">
    <source>
        <dbReference type="SAM" id="Coils"/>
    </source>
</evidence>
<protein>
    <submittedName>
        <fullName evidence="2">Uncharacterized protein</fullName>
    </submittedName>
</protein>
<dbReference type="AlphaFoldDB" id="A0A1F7Z285"/>
<dbReference type="EMBL" id="MGGP01000012">
    <property type="protein sequence ID" value="OGM32855.1"/>
    <property type="molecule type" value="Genomic_DNA"/>
</dbReference>
<dbReference type="Proteomes" id="UP000178870">
    <property type="component" value="Unassembled WGS sequence"/>
</dbReference>
<keyword evidence="1" id="KW-0175">Coiled coil</keyword>
<accession>A0A1F7Z285</accession>
<feature type="coiled-coil region" evidence="1">
    <location>
        <begin position="15"/>
        <end position="42"/>
    </location>
</feature>
<evidence type="ECO:0000313" key="2">
    <source>
        <dbReference type="EMBL" id="OGM32855.1"/>
    </source>
</evidence>
<gene>
    <name evidence="2" type="ORF">A2803_05990</name>
</gene>
<name>A0A1F7Z285_9BACT</name>
<comment type="caution">
    <text evidence="2">The sequence shown here is derived from an EMBL/GenBank/DDBJ whole genome shotgun (WGS) entry which is preliminary data.</text>
</comment>
<evidence type="ECO:0000313" key="3">
    <source>
        <dbReference type="Proteomes" id="UP000178870"/>
    </source>
</evidence>
<sequence>MTRDTKLLQAIVDSVSAVRTDIQNLKDEVKQVELRLGKKIETVEKRLTDRINKIGSSVAYLEDDTPLVRFSLQVP</sequence>
<reference evidence="2 3" key="1">
    <citation type="journal article" date="2016" name="Nat. Commun.">
        <title>Thousands of microbial genomes shed light on interconnected biogeochemical processes in an aquifer system.</title>
        <authorList>
            <person name="Anantharaman K."/>
            <person name="Brown C.T."/>
            <person name="Hug L.A."/>
            <person name="Sharon I."/>
            <person name="Castelle C.J."/>
            <person name="Probst A.J."/>
            <person name="Thomas B.C."/>
            <person name="Singh A."/>
            <person name="Wilkins M.J."/>
            <person name="Karaoz U."/>
            <person name="Brodie E.L."/>
            <person name="Williams K.H."/>
            <person name="Hubbard S.S."/>
            <person name="Banfield J.F."/>
        </authorList>
    </citation>
    <scope>NUCLEOTIDE SEQUENCE [LARGE SCALE GENOMIC DNA]</scope>
</reference>
<organism evidence="2 3">
    <name type="scientific">Candidatus Woesebacteria bacterium RIFCSPHIGHO2_01_FULL_44_21</name>
    <dbReference type="NCBI Taxonomy" id="1802503"/>
    <lineage>
        <taxon>Bacteria</taxon>
        <taxon>Candidatus Woeseibacteriota</taxon>
    </lineage>
</organism>
<proteinExistence type="predicted"/>